<protein>
    <recommendedName>
        <fullName evidence="3">Anti-proliferative protein domain-containing protein</fullName>
    </recommendedName>
</protein>
<dbReference type="InParanoid" id="A0A6L2PM61"/>
<dbReference type="GO" id="GO:0008285">
    <property type="term" value="P:negative regulation of cell population proliferation"/>
    <property type="evidence" value="ECO:0007669"/>
    <property type="project" value="TreeGrafter"/>
</dbReference>
<feature type="region of interest" description="Disordered" evidence="2">
    <location>
        <begin position="136"/>
        <end position="156"/>
    </location>
</feature>
<dbReference type="InterPro" id="IPR036054">
    <property type="entry name" value="BTG-like_sf"/>
</dbReference>
<feature type="domain" description="Anti-proliferative protein" evidence="3">
    <location>
        <begin position="1"/>
        <end position="109"/>
    </location>
</feature>
<evidence type="ECO:0000256" key="2">
    <source>
        <dbReference type="SAM" id="MobiDB-lite"/>
    </source>
</evidence>
<dbReference type="SMART" id="SM00099">
    <property type="entry name" value="btg1"/>
    <property type="match status" value="1"/>
</dbReference>
<comment type="similarity">
    <text evidence="1">Belongs to the BTG family.</text>
</comment>
<dbReference type="GO" id="GO:0005634">
    <property type="term" value="C:nucleus"/>
    <property type="evidence" value="ECO:0007669"/>
    <property type="project" value="TreeGrafter"/>
</dbReference>
<evidence type="ECO:0000313" key="4">
    <source>
        <dbReference type="EMBL" id="GFG33466.1"/>
    </source>
</evidence>
<evidence type="ECO:0000256" key="1">
    <source>
        <dbReference type="ARBA" id="ARBA00007989"/>
    </source>
</evidence>
<comment type="caution">
    <text evidence="4">The sequence shown here is derived from an EMBL/GenBank/DDBJ whole genome shotgun (WGS) entry which is preliminary data.</text>
</comment>
<feature type="compositionally biased region" description="Low complexity" evidence="2">
    <location>
        <begin position="140"/>
        <end position="155"/>
    </location>
</feature>
<evidence type="ECO:0000313" key="5">
    <source>
        <dbReference type="Proteomes" id="UP000502823"/>
    </source>
</evidence>
<keyword evidence="5" id="KW-1185">Reference proteome</keyword>
<dbReference type="Gene3D" id="3.90.640.90">
    <property type="entry name" value="Anti-proliferative protein, N-terminal domain"/>
    <property type="match status" value="1"/>
</dbReference>
<dbReference type="OrthoDB" id="19928at2759"/>
<dbReference type="Pfam" id="PF07742">
    <property type="entry name" value="BTG"/>
    <property type="match status" value="1"/>
</dbReference>
<dbReference type="PANTHER" id="PTHR22978">
    <property type="entry name" value="B-CELL TRANSLOCATION GENE"/>
    <property type="match status" value="1"/>
</dbReference>
<organism evidence="4 5">
    <name type="scientific">Coptotermes formosanus</name>
    <name type="common">Formosan subterranean termite</name>
    <dbReference type="NCBI Taxonomy" id="36987"/>
    <lineage>
        <taxon>Eukaryota</taxon>
        <taxon>Metazoa</taxon>
        <taxon>Ecdysozoa</taxon>
        <taxon>Arthropoda</taxon>
        <taxon>Hexapoda</taxon>
        <taxon>Insecta</taxon>
        <taxon>Pterygota</taxon>
        <taxon>Neoptera</taxon>
        <taxon>Polyneoptera</taxon>
        <taxon>Dictyoptera</taxon>
        <taxon>Blattodea</taxon>
        <taxon>Blattoidea</taxon>
        <taxon>Termitoidae</taxon>
        <taxon>Rhinotermitidae</taxon>
        <taxon>Coptotermes</taxon>
    </lineage>
</organism>
<accession>A0A6L2PM61</accession>
<name>A0A6L2PM61_COPFO</name>
<dbReference type="InterPro" id="IPR033332">
    <property type="entry name" value="BTG"/>
</dbReference>
<sequence length="184" mass="20061">MRLEIHSAANFLVHLLRLHNNGLTESQLEMFRSSLTDVLRGRYQEHWFPEKPARGSGYRCLRINGKMDPVIAQAGTAVGLPASYLHSLFPSELTMWIDPAEVSYRIGENGSICVLYEESNSGQGSEDGGIERVTKADVTSGSSGSSGSANSSTSGCKESMRTIEFLLDPRGVQPFEQLAAYVSS</sequence>
<gene>
    <name evidence="4" type="ORF">Cfor_03534</name>
</gene>
<dbReference type="SUPFAM" id="SSF160696">
    <property type="entry name" value="BTG domain-like"/>
    <property type="match status" value="1"/>
</dbReference>
<dbReference type="EMBL" id="BLKM01000431">
    <property type="protein sequence ID" value="GFG33466.1"/>
    <property type="molecule type" value="Genomic_DNA"/>
</dbReference>
<dbReference type="PANTHER" id="PTHR22978:SF22">
    <property type="entry name" value="BTG FAMILY PROTEIN"/>
    <property type="match status" value="1"/>
</dbReference>
<dbReference type="GO" id="GO:0005737">
    <property type="term" value="C:cytoplasm"/>
    <property type="evidence" value="ECO:0007669"/>
    <property type="project" value="TreeGrafter"/>
</dbReference>
<dbReference type="AlphaFoldDB" id="A0A6L2PM61"/>
<proteinExistence type="inferred from homology"/>
<dbReference type="PRINTS" id="PR00310">
    <property type="entry name" value="ANTIPRLFBTG1"/>
</dbReference>
<dbReference type="InterPro" id="IPR002087">
    <property type="entry name" value="Anti_prolifrtn"/>
</dbReference>
<evidence type="ECO:0000259" key="3">
    <source>
        <dbReference type="SMART" id="SM00099"/>
    </source>
</evidence>
<dbReference type="Proteomes" id="UP000502823">
    <property type="component" value="Unassembled WGS sequence"/>
</dbReference>
<reference evidence="5" key="1">
    <citation type="submission" date="2020-01" db="EMBL/GenBank/DDBJ databases">
        <title>Draft genome sequence of the Termite Coptotermes fromosanus.</title>
        <authorList>
            <person name="Itakura S."/>
            <person name="Yosikawa Y."/>
            <person name="Umezawa K."/>
        </authorList>
    </citation>
    <scope>NUCLEOTIDE SEQUENCE [LARGE SCALE GENOMIC DNA]</scope>
</reference>